<protein>
    <submittedName>
        <fullName evidence="1">Uncharacterized protein</fullName>
    </submittedName>
</protein>
<organism evidence="1 2">
    <name type="scientific">Jutongia hominis</name>
    <dbReference type="NCBI Taxonomy" id="2763664"/>
    <lineage>
        <taxon>Bacteria</taxon>
        <taxon>Bacillati</taxon>
        <taxon>Bacillota</taxon>
        <taxon>Clostridia</taxon>
        <taxon>Lachnospirales</taxon>
        <taxon>Lachnospiraceae</taxon>
        <taxon>Jutongia</taxon>
    </lineage>
</organism>
<keyword evidence="2" id="KW-1185">Reference proteome</keyword>
<reference evidence="1 2" key="1">
    <citation type="submission" date="2020-08" db="EMBL/GenBank/DDBJ databases">
        <title>Genome public.</title>
        <authorList>
            <person name="Liu C."/>
            <person name="Sun Q."/>
        </authorList>
    </citation>
    <scope>NUCLEOTIDE SEQUENCE [LARGE SCALE GENOMIC DNA]</scope>
    <source>
        <strain evidence="1 2">BX3</strain>
    </source>
</reference>
<evidence type="ECO:0000313" key="2">
    <source>
        <dbReference type="Proteomes" id="UP000637513"/>
    </source>
</evidence>
<accession>A0ABR7MV04</accession>
<evidence type="ECO:0000313" key="1">
    <source>
        <dbReference type="EMBL" id="MBC8557637.1"/>
    </source>
</evidence>
<proteinExistence type="predicted"/>
<dbReference type="EMBL" id="JACRSW010000030">
    <property type="protein sequence ID" value="MBC8557637.1"/>
    <property type="molecule type" value="Genomic_DNA"/>
</dbReference>
<dbReference type="RefSeq" id="WP_249304927.1">
    <property type="nucleotide sequence ID" value="NZ_JACRSW010000030.1"/>
</dbReference>
<comment type="caution">
    <text evidence="1">The sequence shown here is derived from an EMBL/GenBank/DDBJ whole genome shotgun (WGS) entry which is preliminary data.</text>
</comment>
<name>A0ABR7MV04_9FIRM</name>
<sequence length="126" mass="15091">MENKKYEKGISMTFPLELTEIKMKHIAKDNRYLCPYEVKELQRAIEDACDHMEYDGSLMYDAYPDKVSVELLASRIAKKSKCKRQSEISNRFYQVLIQTMLCNEMSYRRERRSCHKRNMGKPCDYR</sequence>
<dbReference type="Proteomes" id="UP000637513">
    <property type="component" value="Unassembled WGS sequence"/>
</dbReference>
<gene>
    <name evidence="1" type="ORF">H8700_07935</name>
</gene>